<proteinExistence type="predicted"/>
<evidence type="ECO:0000313" key="4">
    <source>
        <dbReference type="Proteomes" id="UP001500187"/>
    </source>
</evidence>
<reference evidence="4" key="1">
    <citation type="journal article" date="2019" name="Int. J. Syst. Evol. Microbiol.">
        <title>The Global Catalogue of Microorganisms (GCM) 10K type strain sequencing project: providing services to taxonomists for standard genome sequencing and annotation.</title>
        <authorList>
            <consortium name="The Broad Institute Genomics Platform"/>
            <consortium name="The Broad Institute Genome Sequencing Center for Infectious Disease"/>
            <person name="Wu L."/>
            <person name="Ma J."/>
        </authorList>
    </citation>
    <scope>NUCLEOTIDE SEQUENCE [LARGE SCALE GENOMIC DNA]</scope>
    <source>
        <strain evidence="4">JCM 18541</strain>
    </source>
</reference>
<dbReference type="Proteomes" id="UP001500187">
    <property type="component" value="Unassembled WGS sequence"/>
</dbReference>
<evidence type="ECO:0000313" key="3">
    <source>
        <dbReference type="EMBL" id="GAA4800612.1"/>
    </source>
</evidence>
<dbReference type="RefSeq" id="WP_345447346.1">
    <property type="nucleotide sequence ID" value="NZ_BAABKP010000007.1"/>
</dbReference>
<organism evidence="3 4">
    <name type="scientific">Rothia endophytica</name>
    <dbReference type="NCBI Taxonomy" id="1324766"/>
    <lineage>
        <taxon>Bacteria</taxon>
        <taxon>Bacillati</taxon>
        <taxon>Actinomycetota</taxon>
        <taxon>Actinomycetes</taxon>
        <taxon>Micrococcales</taxon>
        <taxon>Micrococcaceae</taxon>
        <taxon>Rothia</taxon>
    </lineage>
</organism>
<evidence type="ECO:0000256" key="2">
    <source>
        <dbReference type="SAM" id="SignalP"/>
    </source>
</evidence>
<evidence type="ECO:0008006" key="5">
    <source>
        <dbReference type="Google" id="ProtNLM"/>
    </source>
</evidence>
<feature type="transmembrane region" description="Helical" evidence="1">
    <location>
        <begin position="36"/>
        <end position="55"/>
    </location>
</feature>
<protein>
    <recommendedName>
        <fullName evidence="5">MFS transporter</fullName>
    </recommendedName>
</protein>
<accession>A0ABP9BV47</accession>
<keyword evidence="4" id="KW-1185">Reference proteome</keyword>
<keyword evidence="2" id="KW-0732">Signal</keyword>
<comment type="caution">
    <text evidence="3">The sequence shown here is derived from an EMBL/GenBank/DDBJ whole genome shotgun (WGS) entry which is preliminary data.</text>
</comment>
<feature type="chain" id="PRO_5045794188" description="MFS transporter" evidence="2">
    <location>
        <begin position="29"/>
        <end position="191"/>
    </location>
</feature>
<evidence type="ECO:0000256" key="1">
    <source>
        <dbReference type="SAM" id="Phobius"/>
    </source>
</evidence>
<dbReference type="EMBL" id="BAABKP010000007">
    <property type="protein sequence ID" value="GAA4800612.1"/>
    <property type="molecule type" value="Genomic_DNA"/>
</dbReference>
<keyword evidence="1" id="KW-1133">Transmembrane helix</keyword>
<sequence length="191" mass="20049">MSKAHRVLRAWAVALMATVLGASSHTLAGGELPHPLIFGLATSLAACLTLLATALTTSRTSLAVGVLTGQGVLHALYTHGSTVQMSGEGHHAHQLTVVAHSQPHSYGADMWVGHALAALATYIVLVYGEQLLEALADLAHASIRGLTPVRETGVIVTRVKAPAHFFAVRSHRLSFLLESRVTRGPPAHLAS</sequence>
<feature type="signal peptide" evidence="2">
    <location>
        <begin position="1"/>
        <end position="28"/>
    </location>
</feature>
<gene>
    <name evidence="3" type="ORF">GCM10023352_20880</name>
</gene>
<keyword evidence="1" id="KW-0472">Membrane</keyword>
<keyword evidence="1" id="KW-0812">Transmembrane</keyword>
<name>A0ABP9BV47_9MICC</name>